<evidence type="ECO:0000259" key="2">
    <source>
        <dbReference type="Pfam" id="PF08239"/>
    </source>
</evidence>
<name>A0ABT8BCL6_9HYPH</name>
<evidence type="ECO:0000313" key="3">
    <source>
        <dbReference type="EMBL" id="MDN3589106.1"/>
    </source>
</evidence>
<dbReference type="Pfam" id="PF08239">
    <property type="entry name" value="SH3_3"/>
    <property type="match status" value="1"/>
</dbReference>
<proteinExistence type="predicted"/>
<dbReference type="InterPro" id="IPR003646">
    <property type="entry name" value="SH3-like_bac-type"/>
</dbReference>
<evidence type="ECO:0000313" key="4">
    <source>
        <dbReference type="Proteomes" id="UP001224644"/>
    </source>
</evidence>
<gene>
    <name evidence="3" type="ORF">QWZ12_00615</name>
</gene>
<evidence type="ECO:0000256" key="1">
    <source>
        <dbReference type="SAM" id="SignalP"/>
    </source>
</evidence>
<dbReference type="EMBL" id="JAUFPX010000001">
    <property type="protein sequence ID" value="MDN3589106.1"/>
    <property type="molecule type" value="Genomic_DNA"/>
</dbReference>
<feature type="chain" id="PRO_5046430832" evidence="1">
    <location>
        <begin position="19"/>
        <end position="90"/>
    </location>
</feature>
<organism evidence="3 4">
    <name type="scientific">Methylobacterium adhaesivum</name>
    <dbReference type="NCBI Taxonomy" id="333297"/>
    <lineage>
        <taxon>Bacteria</taxon>
        <taxon>Pseudomonadati</taxon>
        <taxon>Pseudomonadota</taxon>
        <taxon>Alphaproteobacteria</taxon>
        <taxon>Hyphomicrobiales</taxon>
        <taxon>Methylobacteriaceae</taxon>
        <taxon>Methylobacterium</taxon>
    </lineage>
</organism>
<accession>A0ABT8BCL6</accession>
<keyword evidence="1" id="KW-0732">Signal</keyword>
<protein>
    <submittedName>
        <fullName evidence="3">SH3 domain-containing protein</fullName>
    </submittedName>
</protein>
<reference evidence="4" key="1">
    <citation type="journal article" date="2019" name="Int. J. Syst. Evol. Microbiol.">
        <title>The Global Catalogue of Microorganisms (GCM) 10K type strain sequencing project: providing services to taxonomists for standard genome sequencing and annotation.</title>
        <authorList>
            <consortium name="The Broad Institute Genomics Platform"/>
            <consortium name="The Broad Institute Genome Sequencing Center for Infectious Disease"/>
            <person name="Wu L."/>
            <person name="Ma J."/>
        </authorList>
    </citation>
    <scope>NUCLEOTIDE SEQUENCE [LARGE SCALE GENOMIC DNA]</scope>
    <source>
        <strain evidence="4">CECT 7069</strain>
    </source>
</reference>
<feature type="domain" description="SH3b" evidence="2">
    <location>
        <begin position="32"/>
        <end position="87"/>
    </location>
</feature>
<sequence>MRFALFVLATLASAPALAVEAYRVGGLPPGEALTIREAPDAAAPSLGQVPVGVRLRGFGCTSDTPSGLTWCRVKGGRLLGWARRRYLAPD</sequence>
<dbReference type="Proteomes" id="UP001224644">
    <property type="component" value="Unassembled WGS sequence"/>
</dbReference>
<feature type="signal peptide" evidence="1">
    <location>
        <begin position="1"/>
        <end position="18"/>
    </location>
</feature>
<comment type="caution">
    <text evidence="3">The sequence shown here is derived from an EMBL/GenBank/DDBJ whole genome shotgun (WGS) entry which is preliminary data.</text>
</comment>
<keyword evidence="4" id="KW-1185">Reference proteome</keyword>
<dbReference type="RefSeq" id="WP_238227026.1">
    <property type="nucleotide sequence ID" value="NZ_BPQD01000024.1"/>
</dbReference>